<dbReference type="AlphaFoldDB" id="A0A919TLC4"/>
<protein>
    <submittedName>
        <fullName evidence="2">Phosphotransferase</fullName>
    </submittedName>
</protein>
<dbReference type="InterPro" id="IPR011009">
    <property type="entry name" value="Kinase-like_dom_sf"/>
</dbReference>
<dbReference type="RefSeq" id="WP_203682446.1">
    <property type="nucleotide sequence ID" value="NZ_BOMW01000044.1"/>
</dbReference>
<evidence type="ECO:0000313" key="3">
    <source>
        <dbReference type="Proteomes" id="UP000629619"/>
    </source>
</evidence>
<organism evidence="2 3">
    <name type="scientific">Actinoplanes siamensis</name>
    <dbReference type="NCBI Taxonomy" id="1223317"/>
    <lineage>
        <taxon>Bacteria</taxon>
        <taxon>Bacillati</taxon>
        <taxon>Actinomycetota</taxon>
        <taxon>Actinomycetes</taxon>
        <taxon>Micromonosporales</taxon>
        <taxon>Micromonosporaceae</taxon>
        <taxon>Actinoplanes</taxon>
    </lineage>
</organism>
<dbReference type="Proteomes" id="UP000629619">
    <property type="component" value="Unassembled WGS sequence"/>
</dbReference>
<keyword evidence="3" id="KW-1185">Reference proteome</keyword>
<dbReference type="SUPFAM" id="SSF56112">
    <property type="entry name" value="Protein kinase-like (PK-like)"/>
    <property type="match status" value="1"/>
</dbReference>
<dbReference type="InterPro" id="IPR002575">
    <property type="entry name" value="Aminoglycoside_PTrfase"/>
</dbReference>
<evidence type="ECO:0000259" key="1">
    <source>
        <dbReference type="Pfam" id="PF01636"/>
    </source>
</evidence>
<sequence length="341" mass="37075">MALGFGLALWSTPAWRDTAVAWAESRLRAAGLQRTGEVTQPHLRPWGTVLRIPTDGGVYWLKAPGPQTTFEIGLYQLFSEVCPERTLTALAADAEQGWILLPDGGPVLGDSAQGTALVEALEEALPRYARLQRELMPHVDRLLRTGVADMRAAGMPQRFEQALGVVGAYAERHGDEADRRAHHDIGAMRELFGSWCAELASSPVPASLDHGDLHPWNIFTSTASPGGRTAFYDWGDSVVTHPFASMLTALGVVRQFLGVTDEDPALHRVRDAYLGVFTDLAPPDALARDLELACRVAKVTRALTWDRSLQAQGYEEAGAFGRAPLESLKSLLDPSPFQLSA</sequence>
<proteinExistence type="predicted"/>
<dbReference type="Pfam" id="PF01636">
    <property type="entry name" value="APH"/>
    <property type="match status" value="1"/>
</dbReference>
<gene>
    <name evidence="2" type="ORF">Asi03nite_45640</name>
</gene>
<name>A0A919TLC4_9ACTN</name>
<reference evidence="2" key="1">
    <citation type="submission" date="2021-01" db="EMBL/GenBank/DDBJ databases">
        <title>Whole genome shotgun sequence of Actinoplanes siamensis NBRC 109076.</title>
        <authorList>
            <person name="Komaki H."/>
            <person name="Tamura T."/>
        </authorList>
    </citation>
    <scope>NUCLEOTIDE SEQUENCE</scope>
    <source>
        <strain evidence="2">NBRC 109076</strain>
    </source>
</reference>
<accession>A0A919TLC4</accession>
<evidence type="ECO:0000313" key="2">
    <source>
        <dbReference type="EMBL" id="GIF07026.1"/>
    </source>
</evidence>
<comment type="caution">
    <text evidence="2">The sequence shown here is derived from an EMBL/GenBank/DDBJ whole genome shotgun (WGS) entry which is preliminary data.</text>
</comment>
<dbReference type="Gene3D" id="3.90.1200.10">
    <property type="match status" value="1"/>
</dbReference>
<dbReference type="EMBL" id="BOMW01000044">
    <property type="protein sequence ID" value="GIF07026.1"/>
    <property type="molecule type" value="Genomic_DNA"/>
</dbReference>
<feature type="domain" description="Aminoglycoside phosphotransferase" evidence="1">
    <location>
        <begin position="90"/>
        <end position="255"/>
    </location>
</feature>